<reference evidence="3" key="1">
    <citation type="submission" date="2023-10" db="EMBL/GenBank/DDBJ databases">
        <authorList>
            <person name="Chen Y."/>
            <person name="Shah S."/>
            <person name="Dougan E. K."/>
            <person name="Thang M."/>
            <person name="Chan C."/>
        </authorList>
    </citation>
    <scope>NUCLEOTIDE SEQUENCE [LARGE SCALE GENOMIC DNA]</scope>
</reference>
<feature type="region of interest" description="Disordered" evidence="1">
    <location>
        <begin position="142"/>
        <end position="197"/>
    </location>
</feature>
<dbReference type="SUPFAM" id="SSF143503">
    <property type="entry name" value="PUG domain-like"/>
    <property type="match status" value="1"/>
</dbReference>
<name>A0ABN9R4N2_9DINO</name>
<keyword evidence="4" id="KW-1185">Reference proteome</keyword>
<evidence type="ECO:0000313" key="3">
    <source>
        <dbReference type="EMBL" id="CAK0811983.1"/>
    </source>
</evidence>
<feature type="region of interest" description="Disordered" evidence="1">
    <location>
        <begin position="253"/>
        <end position="317"/>
    </location>
</feature>
<dbReference type="InterPro" id="IPR018997">
    <property type="entry name" value="PUB_domain"/>
</dbReference>
<evidence type="ECO:0000259" key="2">
    <source>
        <dbReference type="Pfam" id="PF09409"/>
    </source>
</evidence>
<accession>A0ABN9R4N2</accession>
<feature type="compositionally biased region" description="Basic and acidic residues" evidence="1">
    <location>
        <begin position="287"/>
        <end position="296"/>
    </location>
</feature>
<organism evidence="3 4">
    <name type="scientific">Prorocentrum cordatum</name>
    <dbReference type="NCBI Taxonomy" id="2364126"/>
    <lineage>
        <taxon>Eukaryota</taxon>
        <taxon>Sar</taxon>
        <taxon>Alveolata</taxon>
        <taxon>Dinophyceae</taxon>
        <taxon>Prorocentrales</taxon>
        <taxon>Prorocentraceae</taxon>
        <taxon>Prorocentrum</taxon>
    </lineage>
</organism>
<protein>
    <recommendedName>
        <fullName evidence="2">PUB domain-containing protein</fullName>
    </recommendedName>
</protein>
<gene>
    <name evidence="3" type="ORF">PCOR1329_LOCUS16412</name>
</gene>
<feature type="compositionally biased region" description="Low complexity" evidence="1">
    <location>
        <begin position="142"/>
        <end position="152"/>
    </location>
</feature>
<evidence type="ECO:0000313" key="4">
    <source>
        <dbReference type="Proteomes" id="UP001189429"/>
    </source>
</evidence>
<dbReference type="Pfam" id="PF09409">
    <property type="entry name" value="PUB"/>
    <property type="match status" value="1"/>
</dbReference>
<dbReference type="SMART" id="SM00580">
    <property type="entry name" value="PUG"/>
    <property type="match status" value="1"/>
</dbReference>
<proteinExistence type="predicted"/>
<dbReference type="CDD" id="cd09212">
    <property type="entry name" value="PUB"/>
    <property type="match status" value="1"/>
</dbReference>
<sequence>MAAVSYEAPEHLPDLPALAAAVGRLVAIADEAARADAVSTVFRLLHGVLSAPDDERKRRVRKANPAFHQKLGRHAAGVELLGAVGFEECDDTDAADAEQRSAYVKCYSCSCAWNYKTNQTCYWCSKALAPWTDSPPPVQGAWAARATAAAQAESNCTQQPSPEGGWEPWSSWPKSRRRRGNGNGKNQEDDWWANKNDTPKARSAEDILAELQAIAPHIDKAAIDGIKSQIPPPQPQKPADLNDIYSRAQATERRCKNNLESDEPPAPAAGATSDGSFAAQPVPAINKDPDLEDKAQKMLSQMRKPTATAAAGAQQPL</sequence>
<dbReference type="Gene3D" id="1.20.58.2190">
    <property type="match status" value="1"/>
</dbReference>
<dbReference type="Proteomes" id="UP001189429">
    <property type="component" value="Unassembled WGS sequence"/>
</dbReference>
<comment type="caution">
    <text evidence="3">The sequence shown here is derived from an EMBL/GenBank/DDBJ whole genome shotgun (WGS) entry which is preliminary data.</text>
</comment>
<feature type="compositionally biased region" description="Low complexity" evidence="1">
    <location>
        <begin position="305"/>
        <end position="317"/>
    </location>
</feature>
<dbReference type="InterPro" id="IPR036339">
    <property type="entry name" value="PUB-like_dom_sf"/>
</dbReference>
<evidence type="ECO:0000256" key="1">
    <source>
        <dbReference type="SAM" id="MobiDB-lite"/>
    </source>
</evidence>
<dbReference type="EMBL" id="CAUYUJ010005027">
    <property type="protein sequence ID" value="CAK0811983.1"/>
    <property type="molecule type" value="Genomic_DNA"/>
</dbReference>
<feature type="domain" description="PUB" evidence="2">
    <location>
        <begin position="34"/>
        <end position="96"/>
    </location>
</feature>